<dbReference type="PANTHER" id="PTHR30408">
    <property type="entry name" value="TYPE-1 RESTRICTION ENZYME ECOKI SPECIFICITY PROTEIN"/>
    <property type="match status" value="1"/>
</dbReference>
<dbReference type="SUPFAM" id="SSF116734">
    <property type="entry name" value="DNA methylase specificity domain"/>
    <property type="match status" value="2"/>
</dbReference>
<sequence length="386" mass="44833">MSNVPKLRFKEFSGEWEENNLKKLSELITKGTTPKKFSNSGITFVKIEGINNLSINKDKCLFIDENTHNKELKRSILKEQDILFAIAGSLGKVAVVTKNILPANTNQALSIIRLKNKDYLNYILFVLQSRRMKKYIYKNLSVGAQPNLSLEQIGNFNFFLPLKQEQEKIASFLTSVDTRIKQLTKKEELLQQYKKSIMQKIFNQEIRFRADDESEFCEWEEKKLGDILDYIQPTKYLVKDTEYNDSYIIPVLTAGKTFILGYTNETDGVFENNLPVIIFDDFTTANKFVNFPFKAKSSAMKILVSKNNNNIKFIYEAMQMIKYEVGGHERHWISKFSFLNIFIPCIEEQTKIANFLSSIDSKIEKVKKQLNSTKEFKKALLQQMFV</sequence>
<evidence type="ECO:0000259" key="4">
    <source>
        <dbReference type="Pfam" id="PF01420"/>
    </source>
</evidence>
<dbReference type="RefSeq" id="WP_138109206.1">
    <property type="nucleotide sequence ID" value="NZ_VBUC01000046.1"/>
</dbReference>
<keyword evidence="6" id="KW-1185">Reference proteome</keyword>
<evidence type="ECO:0000313" key="6">
    <source>
        <dbReference type="Proteomes" id="UP000305417"/>
    </source>
</evidence>
<evidence type="ECO:0000313" key="5">
    <source>
        <dbReference type="EMBL" id="TLS95522.1"/>
    </source>
</evidence>
<comment type="caution">
    <text evidence="5">The sequence shown here is derived from an EMBL/GenBank/DDBJ whole genome shotgun (WGS) entry which is preliminary data.</text>
</comment>
<dbReference type="CDD" id="cd17246">
    <property type="entry name" value="RMtype1_S_SonII-TRD2-CR2_like"/>
    <property type="match status" value="1"/>
</dbReference>
<dbReference type="Gene3D" id="3.90.220.20">
    <property type="entry name" value="DNA methylase specificity domains"/>
    <property type="match status" value="2"/>
</dbReference>
<dbReference type="CDD" id="cd17274">
    <property type="entry name" value="RMtype1_S_Eco540ANI-TRD1-CR1_like"/>
    <property type="match status" value="1"/>
</dbReference>
<evidence type="ECO:0000256" key="2">
    <source>
        <dbReference type="ARBA" id="ARBA00022747"/>
    </source>
</evidence>
<dbReference type="InterPro" id="IPR044946">
    <property type="entry name" value="Restrct_endonuc_typeI_TRD_sf"/>
</dbReference>
<feature type="domain" description="Type I restriction modification DNA specificity" evidence="4">
    <location>
        <begin position="15"/>
        <end position="189"/>
    </location>
</feature>
<accession>A0ABY2V1H8</accession>
<name>A0ABY2V1H8_9BACT</name>
<gene>
    <name evidence="5" type="ORF">FE247_10995</name>
</gene>
<keyword evidence="3" id="KW-0238">DNA-binding</keyword>
<evidence type="ECO:0000256" key="3">
    <source>
        <dbReference type="ARBA" id="ARBA00023125"/>
    </source>
</evidence>
<dbReference type="InterPro" id="IPR052021">
    <property type="entry name" value="Type-I_RS_S_subunit"/>
</dbReference>
<proteinExistence type="inferred from homology"/>
<dbReference type="InterPro" id="IPR000055">
    <property type="entry name" value="Restrct_endonuc_typeI_TRD"/>
</dbReference>
<feature type="domain" description="Type I restriction modification DNA specificity" evidence="4">
    <location>
        <begin position="218"/>
        <end position="369"/>
    </location>
</feature>
<organism evidence="5 6">
    <name type="scientific">Aliarcobacter cibarius</name>
    <dbReference type="NCBI Taxonomy" id="255507"/>
    <lineage>
        <taxon>Bacteria</taxon>
        <taxon>Pseudomonadati</taxon>
        <taxon>Campylobacterota</taxon>
        <taxon>Epsilonproteobacteria</taxon>
        <taxon>Campylobacterales</taxon>
        <taxon>Arcobacteraceae</taxon>
        <taxon>Aliarcobacter</taxon>
    </lineage>
</organism>
<reference evidence="5 6" key="1">
    <citation type="submission" date="2019-05" db="EMBL/GenBank/DDBJ databases">
        <title>Arcobacter cibarius and Arcobacter thereius providing challenges in identification an antibiotic susceptibility and Quinolone resistance.</title>
        <authorList>
            <person name="Busch A."/>
            <person name="Hanel I."/>
            <person name="Hotzel H."/>
            <person name="Tomaso H."/>
        </authorList>
    </citation>
    <scope>NUCLEOTIDE SEQUENCE [LARGE SCALE GENOMIC DNA]</scope>
    <source>
        <strain evidence="5 6">16CS0831-2</strain>
    </source>
</reference>
<dbReference type="Proteomes" id="UP000305417">
    <property type="component" value="Unassembled WGS sequence"/>
</dbReference>
<keyword evidence="2" id="KW-0680">Restriction system</keyword>
<dbReference type="EMBL" id="VBUC01000046">
    <property type="protein sequence ID" value="TLS95522.1"/>
    <property type="molecule type" value="Genomic_DNA"/>
</dbReference>
<dbReference type="PANTHER" id="PTHR30408:SF12">
    <property type="entry name" value="TYPE I RESTRICTION ENZYME MJAVIII SPECIFICITY SUBUNIT"/>
    <property type="match status" value="1"/>
</dbReference>
<evidence type="ECO:0000256" key="1">
    <source>
        <dbReference type="ARBA" id="ARBA00010923"/>
    </source>
</evidence>
<dbReference type="Gene3D" id="1.10.287.1120">
    <property type="entry name" value="Bipartite methylase S protein"/>
    <property type="match status" value="1"/>
</dbReference>
<dbReference type="Pfam" id="PF01420">
    <property type="entry name" value="Methylase_S"/>
    <property type="match status" value="2"/>
</dbReference>
<comment type="similarity">
    <text evidence="1">Belongs to the type-I restriction system S methylase family.</text>
</comment>
<protein>
    <recommendedName>
        <fullName evidence="4">Type I restriction modification DNA specificity domain-containing protein</fullName>
    </recommendedName>
</protein>